<dbReference type="GO" id="GO:0005737">
    <property type="term" value="C:cytoplasm"/>
    <property type="evidence" value="ECO:0007669"/>
    <property type="project" value="UniProtKB-SubCell"/>
</dbReference>
<evidence type="ECO:0000256" key="1">
    <source>
        <dbReference type="ARBA" id="ARBA00009741"/>
    </source>
</evidence>
<evidence type="ECO:0000256" key="5">
    <source>
        <dbReference type="ARBA" id="ARBA00022691"/>
    </source>
</evidence>
<keyword evidence="7" id="KW-0687">Ribonucleoprotein</keyword>
<dbReference type="PANTHER" id="PTHR43648">
    <property type="entry name" value="ELECTRON TRANSFER FLAVOPROTEIN BETA SUBUNIT LYSINE METHYLTRANSFERASE"/>
    <property type="match status" value="1"/>
</dbReference>
<dbReference type="SUPFAM" id="SSF53335">
    <property type="entry name" value="S-adenosyl-L-methionine-dependent methyltransferases"/>
    <property type="match status" value="1"/>
</dbReference>
<gene>
    <name evidence="6 7" type="primary">prmA</name>
    <name evidence="7" type="ORF">AGR7C_Cc110149</name>
</gene>
<dbReference type="Gene3D" id="3.40.50.150">
    <property type="entry name" value="Vaccinia Virus protein VP39"/>
    <property type="match status" value="1"/>
</dbReference>
<evidence type="ECO:0000313" key="8">
    <source>
        <dbReference type="Proteomes" id="UP000191987"/>
    </source>
</evidence>
<keyword evidence="2 6" id="KW-0963">Cytoplasm</keyword>
<dbReference type="GO" id="GO:0005840">
    <property type="term" value="C:ribosome"/>
    <property type="evidence" value="ECO:0007669"/>
    <property type="project" value="UniProtKB-KW"/>
</dbReference>
<dbReference type="CDD" id="cd02440">
    <property type="entry name" value="AdoMet_MTases"/>
    <property type="match status" value="1"/>
</dbReference>
<dbReference type="Proteomes" id="UP000191987">
    <property type="component" value="Unassembled WGS sequence"/>
</dbReference>
<organism evidence="7 8">
    <name type="scientific">Agrobacterium deltaense Zutra 3/1</name>
    <dbReference type="NCBI Taxonomy" id="1183427"/>
    <lineage>
        <taxon>Bacteria</taxon>
        <taxon>Pseudomonadati</taxon>
        <taxon>Pseudomonadota</taxon>
        <taxon>Alphaproteobacteria</taxon>
        <taxon>Hyphomicrobiales</taxon>
        <taxon>Rhizobiaceae</taxon>
        <taxon>Rhizobium/Agrobacterium group</taxon>
        <taxon>Agrobacterium</taxon>
    </lineage>
</organism>
<evidence type="ECO:0000256" key="2">
    <source>
        <dbReference type="ARBA" id="ARBA00022490"/>
    </source>
</evidence>
<dbReference type="PANTHER" id="PTHR43648:SF1">
    <property type="entry name" value="ELECTRON TRANSFER FLAVOPROTEIN BETA SUBUNIT LYSINE METHYLTRANSFERASE"/>
    <property type="match status" value="1"/>
</dbReference>
<sequence length="314" mass="34617">MDWPRFCGKGKNNNLIQRKQPAVSEIRLYVTTTEIQAGEILDLMSDYFGEEDVAIATTEVDEKRDIWEASVYLMAEQEEEFRERVSALLAPAFPGLVIEKEIVPDVDWIAKSLEGLKPVRAGRFIVHGAHDRDKVRANDLAIEIEAGQAFGTGHHGTTAGCLEMIEEVLRARTVRNALDLGTGSGVLAIAVRKMRPIPVLATDIDPIAVKVAKENVRLNGIVSGMALETAPGFHSDAFRKHGPFDLIIANILARPLIKMAPQLVTHLAPGGTVILSGILASQRWKVLSAYNGARLSHVRTIWRNGWVTLHLRKD</sequence>
<comment type="catalytic activity">
    <reaction evidence="6">
        <text>L-lysyl-[protein] + 3 S-adenosyl-L-methionine = N(6),N(6),N(6)-trimethyl-L-lysyl-[protein] + 3 S-adenosyl-L-homocysteine + 3 H(+)</text>
        <dbReference type="Rhea" id="RHEA:54192"/>
        <dbReference type="Rhea" id="RHEA-COMP:9752"/>
        <dbReference type="Rhea" id="RHEA-COMP:13826"/>
        <dbReference type="ChEBI" id="CHEBI:15378"/>
        <dbReference type="ChEBI" id="CHEBI:29969"/>
        <dbReference type="ChEBI" id="CHEBI:57856"/>
        <dbReference type="ChEBI" id="CHEBI:59789"/>
        <dbReference type="ChEBI" id="CHEBI:61961"/>
    </reaction>
</comment>
<dbReference type="InterPro" id="IPR050078">
    <property type="entry name" value="Ribosomal_L11_MeTrfase_PrmA"/>
</dbReference>
<accession>A0A1S7P196</accession>
<dbReference type="InterPro" id="IPR004498">
    <property type="entry name" value="Ribosomal_PrmA_MeTrfase"/>
</dbReference>
<comment type="similarity">
    <text evidence="1 6">Belongs to the methyltransferase superfamily. PrmA family.</text>
</comment>
<feature type="binding site" evidence="6">
    <location>
        <position position="181"/>
    </location>
    <ligand>
        <name>S-adenosyl-L-methionine</name>
        <dbReference type="ChEBI" id="CHEBI:59789"/>
    </ligand>
</feature>
<keyword evidence="3 6" id="KW-0489">Methyltransferase</keyword>
<dbReference type="GO" id="GO:0016279">
    <property type="term" value="F:protein-lysine N-methyltransferase activity"/>
    <property type="evidence" value="ECO:0007669"/>
    <property type="project" value="RHEA"/>
</dbReference>
<protein>
    <recommendedName>
        <fullName evidence="6">Ribosomal protein L11 methyltransferase</fullName>
        <shortName evidence="6">L11 Mtase</shortName>
        <ecNumber evidence="6">2.1.1.-</ecNumber>
    </recommendedName>
</protein>
<keyword evidence="4 6" id="KW-0808">Transferase</keyword>
<dbReference type="HAMAP" id="MF_00735">
    <property type="entry name" value="Methyltr_PrmA"/>
    <property type="match status" value="1"/>
</dbReference>
<evidence type="ECO:0000313" key="7">
    <source>
        <dbReference type="EMBL" id="CUX14174.1"/>
    </source>
</evidence>
<feature type="binding site" evidence="6">
    <location>
        <position position="158"/>
    </location>
    <ligand>
        <name>S-adenosyl-L-methionine</name>
        <dbReference type="ChEBI" id="CHEBI:59789"/>
    </ligand>
</feature>
<evidence type="ECO:0000256" key="3">
    <source>
        <dbReference type="ARBA" id="ARBA00022603"/>
    </source>
</evidence>
<keyword evidence="5 6" id="KW-0949">S-adenosyl-L-methionine</keyword>
<evidence type="ECO:0000256" key="6">
    <source>
        <dbReference type="HAMAP-Rule" id="MF_00735"/>
    </source>
</evidence>
<dbReference type="NCBIfam" id="NF001784">
    <property type="entry name" value="PRK00517.2-1"/>
    <property type="match status" value="1"/>
</dbReference>
<proteinExistence type="inferred from homology"/>
<dbReference type="EC" id="2.1.1.-" evidence="6"/>
<keyword evidence="7" id="KW-0689">Ribosomal protein</keyword>
<dbReference type="AlphaFoldDB" id="A0A1S7P196"/>
<name>A0A1S7P196_9HYPH</name>
<dbReference type="EMBL" id="FBWG01000003">
    <property type="protein sequence ID" value="CUX14174.1"/>
    <property type="molecule type" value="Genomic_DNA"/>
</dbReference>
<feature type="binding site" evidence="6">
    <location>
        <position position="250"/>
    </location>
    <ligand>
        <name>S-adenosyl-L-methionine</name>
        <dbReference type="ChEBI" id="CHEBI:59789"/>
    </ligand>
</feature>
<dbReference type="GO" id="GO:0032259">
    <property type="term" value="P:methylation"/>
    <property type="evidence" value="ECO:0007669"/>
    <property type="project" value="UniProtKB-KW"/>
</dbReference>
<dbReference type="InterPro" id="IPR029063">
    <property type="entry name" value="SAM-dependent_MTases_sf"/>
</dbReference>
<feature type="binding site" evidence="6">
    <location>
        <position position="203"/>
    </location>
    <ligand>
        <name>S-adenosyl-L-methionine</name>
        <dbReference type="ChEBI" id="CHEBI:59789"/>
    </ligand>
</feature>
<reference evidence="7 8" key="1">
    <citation type="submission" date="2016-01" db="EMBL/GenBank/DDBJ databases">
        <authorList>
            <person name="Oliw E.H."/>
        </authorList>
    </citation>
    <scope>NUCLEOTIDE SEQUENCE [LARGE SCALE GENOMIC DNA]</scope>
    <source>
        <strain evidence="7 8">Zutra 3-1</strain>
    </source>
</reference>
<comment type="function">
    <text evidence="6">Methylates ribosomal protein L11.</text>
</comment>
<evidence type="ECO:0000256" key="4">
    <source>
        <dbReference type="ARBA" id="ARBA00022679"/>
    </source>
</evidence>
<dbReference type="Pfam" id="PF06325">
    <property type="entry name" value="PrmA"/>
    <property type="match status" value="1"/>
</dbReference>
<comment type="subcellular location">
    <subcellularLocation>
        <location evidence="6">Cytoplasm</location>
    </subcellularLocation>
</comment>